<feature type="domain" description="DNA polymerase zeta catalytic subunit N-terminal" evidence="2">
    <location>
        <begin position="11"/>
        <end position="64"/>
    </location>
</feature>
<dbReference type="InterPro" id="IPR056447">
    <property type="entry name" value="REV3_N"/>
</dbReference>
<dbReference type="GO" id="GO:0005634">
    <property type="term" value="C:nucleus"/>
    <property type="evidence" value="ECO:0007669"/>
    <property type="project" value="TreeGrafter"/>
</dbReference>
<dbReference type="SUPFAM" id="SSF53098">
    <property type="entry name" value="Ribonuclease H-like"/>
    <property type="match status" value="1"/>
</dbReference>
<proteinExistence type="predicted"/>
<dbReference type="PANTHER" id="PTHR45812">
    <property type="entry name" value="DNA POLYMERASE ZETA CATALYTIC SUBUNIT"/>
    <property type="match status" value="1"/>
</dbReference>
<protein>
    <recommendedName>
        <fullName evidence="2">DNA polymerase zeta catalytic subunit N-terminal domain-containing protein</fullName>
    </recommendedName>
</protein>
<accession>A0A2N9F662</accession>
<organism evidence="3">
    <name type="scientific">Fagus sylvatica</name>
    <name type="common">Beechnut</name>
    <dbReference type="NCBI Taxonomy" id="28930"/>
    <lineage>
        <taxon>Eukaryota</taxon>
        <taxon>Viridiplantae</taxon>
        <taxon>Streptophyta</taxon>
        <taxon>Embryophyta</taxon>
        <taxon>Tracheophyta</taxon>
        <taxon>Spermatophyta</taxon>
        <taxon>Magnoliopsida</taxon>
        <taxon>eudicotyledons</taxon>
        <taxon>Gunneridae</taxon>
        <taxon>Pentapetalae</taxon>
        <taxon>rosids</taxon>
        <taxon>fabids</taxon>
        <taxon>Fagales</taxon>
        <taxon>Fagaceae</taxon>
        <taxon>Fagus</taxon>
    </lineage>
</organism>
<dbReference type="InterPro" id="IPR030559">
    <property type="entry name" value="PolZ_Rev3"/>
</dbReference>
<gene>
    <name evidence="3" type="ORF">FSB_LOCUS10231</name>
</gene>
<feature type="region of interest" description="Disordered" evidence="1">
    <location>
        <begin position="246"/>
        <end position="274"/>
    </location>
</feature>
<dbReference type="GO" id="GO:0003887">
    <property type="term" value="F:DNA-directed DNA polymerase activity"/>
    <property type="evidence" value="ECO:0007669"/>
    <property type="project" value="TreeGrafter"/>
</dbReference>
<evidence type="ECO:0000259" key="2">
    <source>
        <dbReference type="Pfam" id="PF24065"/>
    </source>
</evidence>
<dbReference type="GO" id="GO:0000724">
    <property type="term" value="P:double-strand break repair via homologous recombination"/>
    <property type="evidence" value="ECO:0007669"/>
    <property type="project" value="TreeGrafter"/>
</dbReference>
<reference evidence="3" key="1">
    <citation type="submission" date="2018-02" db="EMBL/GenBank/DDBJ databases">
        <authorList>
            <person name="Cohen D.B."/>
            <person name="Kent A.D."/>
        </authorList>
    </citation>
    <scope>NUCLEOTIDE SEQUENCE</scope>
</reference>
<name>A0A2N9F662_FAGSY</name>
<dbReference type="GO" id="GO:0016035">
    <property type="term" value="C:zeta DNA polymerase complex"/>
    <property type="evidence" value="ECO:0007669"/>
    <property type="project" value="InterPro"/>
</dbReference>
<evidence type="ECO:0000313" key="3">
    <source>
        <dbReference type="EMBL" id="SPC82349.1"/>
    </source>
</evidence>
<evidence type="ECO:0000256" key="1">
    <source>
        <dbReference type="SAM" id="MobiDB-lite"/>
    </source>
</evidence>
<dbReference type="EMBL" id="OIVN01000573">
    <property type="protein sequence ID" value="SPC82349.1"/>
    <property type="molecule type" value="Genomic_DNA"/>
</dbReference>
<dbReference type="Gene3D" id="3.30.342.10">
    <property type="entry name" value="DNA Polymerase, chain B, domain 1"/>
    <property type="match status" value="1"/>
</dbReference>
<dbReference type="GO" id="GO:0042276">
    <property type="term" value="P:error-prone translesion synthesis"/>
    <property type="evidence" value="ECO:0007669"/>
    <property type="project" value="TreeGrafter"/>
</dbReference>
<sequence length="398" mass="43430">MADTQADSNVFSVRIVSIDYYMAAPISGLDFCYSSFQGGKVNEVPVIRIYGSTPTGQKTCLHIHKPSKYTPCVLEGQQENFCEAYEVKAAHSDFSMYDSATAKGHREIDNVKEYGFGVTAMATERFQQKAYVASSCLQMGLVECGVFGADCSMYESGHKDEPSLVWVCDKSSENLAGTNVTTDLMASSLMGTQSSMLDDCGKAQSFLPDDCDKDLPESGSGSHVKPILDHLYQENPRILNAERSAFGDGISRPDGKSKPTPLSQSGFRDPASVGGGQQLTLLSIEVQAESRGDLRPNPRFDAINVIALAIQNDTDSIPEVFVFLHSKLKLLRGISPFIQKGTAVVTAVIKRTLKLEMQYLAAVCRHCGGDDWVVESGVNCSSLACSVFYERWKVQKEL</sequence>
<dbReference type="InterPro" id="IPR012337">
    <property type="entry name" value="RNaseH-like_sf"/>
</dbReference>
<dbReference type="Pfam" id="PF24065">
    <property type="entry name" value="REV3_N"/>
    <property type="match status" value="1"/>
</dbReference>
<dbReference type="AlphaFoldDB" id="A0A2N9F662"/>
<dbReference type="PANTHER" id="PTHR45812:SF1">
    <property type="entry name" value="DNA POLYMERASE ZETA CATALYTIC SUBUNIT"/>
    <property type="match status" value="1"/>
</dbReference>